<evidence type="ECO:0000259" key="1">
    <source>
        <dbReference type="Pfam" id="PF01814"/>
    </source>
</evidence>
<dbReference type="Proteomes" id="UP001074726">
    <property type="component" value="Unassembled WGS sequence"/>
</dbReference>
<dbReference type="Gene3D" id="1.20.120.520">
    <property type="entry name" value="nmb1532 protein domain like"/>
    <property type="match status" value="1"/>
</dbReference>
<dbReference type="PANTHER" id="PTHR38048">
    <property type="entry name" value="EXPRESSED PROTEIN"/>
    <property type="match status" value="1"/>
</dbReference>
<dbReference type="RefSeq" id="WP_268112412.1">
    <property type="nucleotide sequence ID" value="NZ_JAPPUX010000004.1"/>
</dbReference>
<reference evidence="2" key="1">
    <citation type="submission" date="2022-08" db="EMBL/GenBank/DDBJ databases">
        <title>Genome sequencing of Nocardioides sp. STR2.</title>
        <authorList>
            <person name="So Y."/>
        </authorList>
    </citation>
    <scope>NUCLEOTIDE SEQUENCE</scope>
    <source>
        <strain evidence="2">STR2</strain>
    </source>
</reference>
<organism evidence="2 3">
    <name type="scientific">Nocardioides pini</name>
    <dbReference type="NCBI Taxonomy" id="2975053"/>
    <lineage>
        <taxon>Bacteria</taxon>
        <taxon>Bacillati</taxon>
        <taxon>Actinomycetota</taxon>
        <taxon>Actinomycetes</taxon>
        <taxon>Propionibacteriales</taxon>
        <taxon>Nocardioidaceae</taxon>
        <taxon>Nocardioides</taxon>
    </lineage>
</organism>
<name>A0ABT4CF72_9ACTN</name>
<accession>A0ABT4CF72</accession>
<keyword evidence="3" id="KW-1185">Reference proteome</keyword>
<gene>
    <name evidence="2" type="ORF">NYO98_14305</name>
</gene>
<proteinExistence type="predicted"/>
<protein>
    <submittedName>
        <fullName evidence="2">Hemerythrin domain-containing protein</fullName>
    </submittedName>
</protein>
<evidence type="ECO:0000313" key="3">
    <source>
        <dbReference type="Proteomes" id="UP001074726"/>
    </source>
</evidence>
<sequence>MAEQLSMNQIIHAAVRRDVSRTEQALRALPDGDTARAREIRTAWRNLVRELTHHHEAEDEHVWPFLQSRGVDLTLLEQMEAEHVAMKQALSSVSTSLDEVVAAPSSINATAAADEVARAREVINGHLDHEERDVEGPMGALQDDEEFKAMSKKLRPASPVDAANSLAWMQDGAGERERTALRETIPAPVITVLTLLLARRYRREVAPVWR</sequence>
<dbReference type="Pfam" id="PF01814">
    <property type="entry name" value="Hemerythrin"/>
    <property type="match status" value="1"/>
</dbReference>
<dbReference type="CDD" id="cd12108">
    <property type="entry name" value="Hr-like"/>
    <property type="match status" value="1"/>
</dbReference>
<dbReference type="InterPro" id="IPR053206">
    <property type="entry name" value="Dimeric_xanthone_biosynth"/>
</dbReference>
<dbReference type="InterPro" id="IPR012312">
    <property type="entry name" value="Hemerythrin-like"/>
</dbReference>
<dbReference type="EMBL" id="JAPPUX010000004">
    <property type="protein sequence ID" value="MCY4727456.1"/>
    <property type="molecule type" value="Genomic_DNA"/>
</dbReference>
<comment type="caution">
    <text evidence="2">The sequence shown here is derived from an EMBL/GenBank/DDBJ whole genome shotgun (WGS) entry which is preliminary data.</text>
</comment>
<feature type="domain" description="Hemerythrin-like" evidence="1">
    <location>
        <begin position="12"/>
        <end position="134"/>
    </location>
</feature>
<dbReference type="PANTHER" id="PTHR38048:SF2">
    <property type="entry name" value="HEMERYTHRIN-LIKE DOMAIN-CONTAINING PROTEIN"/>
    <property type="match status" value="1"/>
</dbReference>
<evidence type="ECO:0000313" key="2">
    <source>
        <dbReference type="EMBL" id="MCY4727456.1"/>
    </source>
</evidence>